<evidence type="ECO:0000313" key="2">
    <source>
        <dbReference type="Proteomes" id="UP000695022"/>
    </source>
</evidence>
<gene>
    <name evidence="3 4" type="primary">LOC106808470</name>
</gene>
<evidence type="ECO:0000256" key="1">
    <source>
        <dbReference type="SAM" id="Phobius"/>
    </source>
</evidence>
<protein>
    <submittedName>
        <fullName evidence="3 4">Uncharacterized protein LOC106808470</fullName>
    </submittedName>
</protein>
<accession>A0ABM1E3B9</accession>
<keyword evidence="1" id="KW-1133">Transmembrane helix</keyword>
<feature type="transmembrane region" description="Helical" evidence="1">
    <location>
        <begin position="139"/>
        <end position="156"/>
    </location>
</feature>
<feature type="transmembrane region" description="Helical" evidence="1">
    <location>
        <begin position="371"/>
        <end position="389"/>
    </location>
</feature>
<keyword evidence="1" id="KW-0812">Transmembrane</keyword>
<organism evidence="2 4">
    <name type="scientific">Priapulus caudatus</name>
    <name type="common">Priapulid worm</name>
    <dbReference type="NCBI Taxonomy" id="37621"/>
    <lineage>
        <taxon>Eukaryota</taxon>
        <taxon>Metazoa</taxon>
        <taxon>Ecdysozoa</taxon>
        <taxon>Scalidophora</taxon>
        <taxon>Priapulida</taxon>
        <taxon>Priapulimorpha</taxon>
        <taxon>Priapulimorphida</taxon>
        <taxon>Priapulidae</taxon>
        <taxon>Priapulus</taxon>
    </lineage>
</organism>
<reference evidence="3 4" key="1">
    <citation type="submission" date="2025-05" db="UniProtKB">
        <authorList>
            <consortium name="RefSeq"/>
        </authorList>
    </citation>
    <scope>IDENTIFICATION</scope>
</reference>
<dbReference type="RefSeq" id="XP_014666690.1">
    <property type="nucleotide sequence ID" value="XM_014811204.1"/>
</dbReference>
<dbReference type="Proteomes" id="UP000695022">
    <property type="component" value="Unplaced"/>
</dbReference>
<proteinExistence type="predicted"/>
<feature type="transmembrane region" description="Helical" evidence="1">
    <location>
        <begin position="336"/>
        <end position="359"/>
    </location>
</feature>
<name>A0ABM1E3B9_PRICU</name>
<feature type="transmembrane region" description="Helical" evidence="1">
    <location>
        <begin position="108"/>
        <end position="130"/>
    </location>
</feature>
<sequence length="415" mass="44589">MVGYGELRALTVGAGLASKDEDNMASVIANDAAIDGAAALVGRSVGAKYLTDASAADDDVDDFRLRSLIARISSIGDVDLELSDDVGNNSSVVYDVYLAIHKTATTGIVYPAIVAIVVILVANVYALYVLESGSRRRDLCLRCVLLMVAASALQLYSVVTLLAYVCAAVGVDSVPAVHVCWMEVEATRLSTDVLLLLLAVMYSESQLVVGARRSLSLPLTCAVVLGVWFVPEVVDYGLVSMTTPLRDVIYTAGVSVTLPFCLVDNFSDFWNWFAFVLPVGTYCCVVGVVGIVVGSKKQRRPQSGKHSLTEDDHQMELVQQDSCVCASVYGDTRRMLTLLLAWMMILKPAMQYDLFSIALPTDGHHLPFFDVGTRLLLITCSVVFPAMCIGKSNAGGRRPDAPATATTIYSCTLQV</sequence>
<evidence type="ECO:0000313" key="4">
    <source>
        <dbReference type="RefSeq" id="XP_014666690.1"/>
    </source>
</evidence>
<keyword evidence="1" id="KW-0472">Membrane</keyword>
<dbReference type="RefSeq" id="XP_014666689.1">
    <property type="nucleotide sequence ID" value="XM_014811203.1"/>
</dbReference>
<dbReference type="GeneID" id="106808470"/>
<keyword evidence="2" id="KW-1185">Reference proteome</keyword>
<feature type="transmembrane region" description="Helical" evidence="1">
    <location>
        <begin position="272"/>
        <end position="293"/>
    </location>
</feature>
<evidence type="ECO:0000313" key="3">
    <source>
        <dbReference type="RefSeq" id="XP_014666689.1"/>
    </source>
</evidence>